<keyword evidence="2 5" id="KW-0238">DNA-binding</keyword>
<dbReference type="SUPFAM" id="SSF46894">
    <property type="entry name" value="C-terminal effector domain of the bipartite response regulators"/>
    <property type="match status" value="1"/>
</dbReference>
<dbReference type="PANTHER" id="PTHR44688">
    <property type="entry name" value="DNA-BINDING TRANSCRIPTIONAL ACTIVATOR DEVR_DOSR"/>
    <property type="match status" value="1"/>
</dbReference>
<dbReference type="PATRIC" id="fig|1303518.3.peg.2471"/>
<dbReference type="HOGENOM" id="CLU_2407946_0_0_0"/>
<dbReference type="AlphaFoldDB" id="S0EZD5"/>
<gene>
    <name evidence="5" type="ORF">CCALI_02376</name>
</gene>
<dbReference type="PRINTS" id="PR00038">
    <property type="entry name" value="HTHLUXR"/>
</dbReference>
<evidence type="ECO:0000259" key="4">
    <source>
        <dbReference type="PROSITE" id="PS50043"/>
    </source>
</evidence>
<dbReference type="PROSITE" id="PS00622">
    <property type="entry name" value="HTH_LUXR_1"/>
    <property type="match status" value="1"/>
</dbReference>
<dbReference type="InterPro" id="IPR036388">
    <property type="entry name" value="WH-like_DNA-bd_sf"/>
</dbReference>
<dbReference type="Pfam" id="PF00196">
    <property type="entry name" value="GerE"/>
    <property type="match status" value="1"/>
</dbReference>
<dbReference type="GO" id="GO:0006355">
    <property type="term" value="P:regulation of DNA-templated transcription"/>
    <property type="evidence" value="ECO:0007669"/>
    <property type="project" value="InterPro"/>
</dbReference>
<dbReference type="Gene3D" id="1.10.10.10">
    <property type="entry name" value="Winged helix-like DNA-binding domain superfamily/Winged helix DNA-binding domain"/>
    <property type="match status" value="1"/>
</dbReference>
<dbReference type="SMART" id="SM00421">
    <property type="entry name" value="HTH_LUXR"/>
    <property type="match status" value="1"/>
</dbReference>
<organism evidence="5 6">
    <name type="scientific">Chthonomonas calidirosea (strain DSM 23976 / ICMP 18418 / T49)</name>
    <dbReference type="NCBI Taxonomy" id="1303518"/>
    <lineage>
        <taxon>Bacteria</taxon>
        <taxon>Bacillati</taxon>
        <taxon>Armatimonadota</taxon>
        <taxon>Chthonomonadia</taxon>
        <taxon>Chthonomonadales</taxon>
        <taxon>Chthonomonadaceae</taxon>
        <taxon>Chthonomonas</taxon>
    </lineage>
</organism>
<keyword evidence="1" id="KW-0805">Transcription regulation</keyword>
<evidence type="ECO:0000256" key="3">
    <source>
        <dbReference type="ARBA" id="ARBA00023163"/>
    </source>
</evidence>
<accession>S0EZD5</accession>
<dbReference type="RefSeq" id="WP_016483697.1">
    <property type="nucleotide sequence ID" value="NC_021487.1"/>
</dbReference>
<dbReference type="eggNOG" id="COG2197">
    <property type="taxonomic scope" value="Bacteria"/>
</dbReference>
<feature type="domain" description="HTH luxR-type" evidence="4">
    <location>
        <begin position="10"/>
        <end position="75"/>
    </location>
</feature>
<name>S0EZD5_CHTCT</name>
<dbReference type="InterPro" id="IPR000792">
    <property type="entry name" value="Tscrpt_reg_LuxR_C"/>
</dbReference>
<dbReference type="PROSITE" id="PS50043">
    <property type="entry name" value="HTH_LUXR_2"/>
    <property type="match status" value="1"/>
</dbReference>
<reference evidence="6" key="1">
    <citation type="submission" date="2013-03" db="EMBL/GenBank/DDBJ databases">
        <title>Genome sequence of Chthonomonas calidirosea, the first sequenced genome from the Armatimonadetes phylum (formally candidate division OP10).</title>
        <authorList>
            <person name="Lee K.C.Y."/>
            <person name="Morgan X.C."/>
            <person name="Dunfield P.F."/>
            <person name="Tamas I."/>
            <person name="Houghton K.M."/>
            <person name="Vyssotski M."/>
            <person name="Ryan J.L.J."/>
            <person name="Lagutin K."/>
            <person name="McDonald I.R."/>
            <person name="Stott M.B."/>
        </authorList>
    </citation>
    <scope>NUCLEOTIDE SEQUENCE [LARGE SCALE GENOMIC DNA]</scope>
    <source>
        <strain evidence="6">DSM 23976 / ICMP 18418 / T49</strain>
    </source>
</reference>
<dbReference type="EMBL" id="HF951689">
    <property type="protein sequence ID" value="CCW36180.1"/>
    <property type="molecule type" value="Genomic_DNA"/>
</dbReference>
<dbReference type="InParanoid" id="S0EZD5"/>
<proteinExistence type="predicted"/>
<dbReference type="FunCoup" id="S0EZD5">
    <property type="interactions" value="3"/>
</dbReference>
<protein>
    <submittedName>
        <fullName evidence="5">Response regulator containing a CheY-like receiver domain and an HTH DNA-binding domain</fullName>
    </submittedName>
</protein>
<dbReference type="CDD" id="cd06170">
    <property type="entry name" value="LuxR_C_like"/>
    <property type="match status" value="1"/>
</dbReference>
<keyword evidence="3" id="KW-0804">Transcription</keyword>
<evidence type="ECO:0000313" key="6">
    <source>
        <dbReference type="Proteomes" id="UP000014227"/>
    </source>
</evidence>
<dbReference type="Proteomes" id="UP000014227">
    <property type="component" value="Chromosome I"/>
</dbReference>
<evidence type="ECO:0000256" key="1">
    <source>
        <dbReference type="ARBA" id="ARBA00023015"/>
    </source>
</evidence>
<evidence type="ECO:0000313" key="5">
    <source>
        <dbReference type="EMBL" id="CCW36180.1"/>
    </source>
</evidence>
<dbReference type="InterPro" id="IPR016032">
    <property type="entry name" value="Sig_transdc_resp-reg_C-effctor"/>
</dbReference>
<dbReference type="GO" id="GO:0003677">
    <property type="term" value="F:DNA binding"/>
    <property type="evidence" value="ECO:0007669"/>
    <property type="project" value="UniProtKB-KW"/>
</dbReference>
<evidence type="ECO:0000256" key="2">
    <source>
        <dbReference type="ARBA" id="ARBA00023125"/>
    </source>
</evidence>
<dbReference type="KEGG" id="ccz:CCALI_02376"/>
<sequence>MSSSQQYQAEIPKRIRLTRREKEILSLIGEGHPSKRVAEMLFVSKRTVDFHLDNIYHKLHVKNRLQALQLARRLGLLSASEVGDSGVGLEEP</sequence>
<keyword evidence="6" id="KW-1185">Reference proteome</keyword>
<dbReference type="PANTHER" id="PTHR44688:SF16">
    <property type="entry name" value="DNA-BINDING TRANSCRIPTIONAL ACTIVATOR DEVR_DOSR"/>
    <property type="match status" value="1"/>
</dbReference>